<reference evidence="2" key="1">
    <citation type="submission" date="2020-05" db="EMBL/GenBank/DDBJ databases">
        <authorList>
            <person name="Chiriac C."/>
            <person name="Salcher M."/>
            <person name="Ghai R."/>
            <person name="Kavagutti S V."/>
        </authorList>
    </citation>
    <scope>NUCLEOTIDE SEQUENCE</scope>
</reference>
<feature type="domain" description="PD-(D/E)XK endonuclease-like" evidence="1">
    <location>
        <begin position="3"/>
        <end position="227"/>
    </location>
</feature>
<dbReference type="Gene3D" id="3.90.320.10">
    <property type="match status" value="1"/>
</dbReference>
<sequence>MPSSLGKIAHKVLASAHKGGFKKLKEENREFLFNKIWNTVEQEEFERVQSEWPNTVVPRPIRWPKYFAVKSSTQYLVERALNSGEVWKIMDEPSERIGSSQQPFPWVEKFLESEELKLKGIPDLVKETSFGLEIVDYKTGNVTDPETFSMQMHIYLMLVNELSNLEVTRLLIRDFTLKEKEIPIDQMTMRKIKDAISSAEGFLIKQSAPAKVSLENCRFCNFKDICNDFQNSNLLVTSDPVFLEGEILQVHSNADSSKVSLQLLIQRSIPKKFKGSIWISGLSVKPGFGIGDIVQVMDNLHLTDSLNVVGSWNTVVCKKAPS</sequence>
<dbReference type="AlphaFoldDB" id="A0A6J6VBQ3"/>
<organism evidence="2">
    <name type="scientific">freshwater metagenome</name>
    <dbReference type="NCBI Taxonomy" id="449393"/>
    <lineage>
        <taxon>unclassified sequences</taxon>
        <taxon>metagenomes</taxon>
        <taxon>ecological metagenomes</taxon>
    </lineage>
</organism>
<dbReference type="EMBL" id="CAEZZS010000006">
    <property type="protein sequence ID" value="CAB4769174.1"/>
    <property type="molecule type" value="Genomic_DNA"/>
</dbReference>
<evidence type="ECO:0000313" key="3">
    <source>
        <dbReference type="EMBL" id="CAB4855999.1"/>
    </source>
</evidence>
<gene>
    <name evidence="2" type="ORF">UFOPK2922_00238</name>
    <name evidence="3" type="ORF">UFOPK3306_00118</name>
</gene>
<dbReference type="SUPFAM" id="SSF52980">
    <property type="entry name" value="Restriction endonuclease-like"/>
    <property type="match status" value="1"/>
</dbReference>
<dbReference type="InterPro" id="IPR011604">
    <property type="entry name" value="PDDEXK-like_dom_sf"/>
</dbReference>
<dbReference type="Pfam" id="PF12705">
    <property type="entry name" value="PDDEXK_1"/>
    <property type="match status" value="1"/>
</dbReference>
<name>A0A6J6VBQ3_9ZZZZ</name>
<proteinExistence type="predicted"/>
<dbReference type="InterPro" id="IPR038726">
    <property type="entry name" value="PDDEXK_AddAB-type"/>
</dbReference>
<evidence type="ECO:0000313" key="2">
    <source>
        <dbReference type="EMBL" id="CAB4769174.1"/>
    </source>
</evidence>
<dbReference type="InterPro" id="IPR011335">
    <property type="entry name" value="Restrct_endonuc-II-like"/>
</dbReference>
<dbReference type="EMBL" id="CAFBLI010000004">
    <property type="protein sequence ID" value="CAB4855999.1"/>
    <property type="molecule type" value="Genomic_DNA"/>
</dbReference>
<evidence type="ECO:0000259" key="1">
    <source>
        <dbReference type="Pfam" id="PF12705"/>
    </source>
</evidence>
<accession>A0A6J6VBQ3</accession>
<protein>
    <submittedName>
        <fullName evidence="2">Unannotated protein</fullName>
    </submittedName>
</protein>